<gene>
    <name evidence="4" type="primary">thpR</name>
    <name evidence="4" type="ORF">MJA45_21545</name>
</gene>
<dbReference type="AlphaFoldDB" id="A0AA96REH6"/>
<sequence length="181" mass="20198">METSLPRLFLAIPAGDESRAALREACSRLKPSAPFRKWVHPADYHITLQFLGGVPSSQIETIKEALAREPLGEPFRLALSRLGTFGASSAPRVLWAGLQGDLPSLARLQQTVTTLMTPFGYPPEDRPFKPHITLARKAEGPVRLEEVPLAAADWTVTRFVLYQTHMGRSPMYEEIGEFRFI</sequence>
<keyword evidence="5" id="KW-1185">Reference proteome</keyword>
<reference evidence="4 5" key="1">
    <citation type="submission" date="2022-02" db="EMBL/GenBank/DDBJ databases">
        <title>Paenibacillus sp. MBLB1776 Whole Genome Shotgun Sequencing.</title>
        <authorList>
            <person name="Hwang C.Y."/>
            <person name="Cho E.-S."/>
            <person name="Seo M.-J."/>
        </authorList>
    </citation>
    <scope>NUCLEOTIDE SEQUENCE [LARGE SCALE GENOMIC DNA]</scope>
    <source>
        <strain evidence="4 5">MBLB1776</strain>
    </source>
</reference>
<comment type="function">
    <text evidence="2">Hydrolyzes RNA 2',3'-cyclic phosphodiester to an RNA 2'-phosphomonoester.</text>
</comment>
<evidence type="ECO:0000313" key="4">
    <source>
        <dbReference type="EMBL" id="WNQ10183.1"/>
    </source>
</evidence>
<organism evidence="4 5">
    <name type="scientific">Paenibacillus aurantius</name>
    <dbReference type="NCBI Taxonomy" id="2918900"/>
    <lineage>
        <taxon>Bacteria</taxon>
        <taxon>Bacillati</taxon>
        <taxon>Bacillota</taxon>
        <taxon>Bacilli</taxon>
        <taxon>Bacillales</taxon>
        <taxon>Paenibacillaceae</taxon>
        <taxon>Paenibacillus</taxon>
    </lineage>
</organism>
<dbReference type="NCBIfam" id="TIGR02258">
    <property type="entry name" value="2_5_ligase"/>
    <property type="match status" value="1"/>
</dbReference>
<dbReference type="RefSeq" id="WP_315603957.1">
    <property type="nucleotide sequence ID" value="NZ_CP130318.1"/>
</dbReference>
<dbReference type="GO" id="GO:0004113">
    <property type="term" value="F:2',3'-cyclic-nucleotide 3'-phosphodiesterase activity"/>
    <property type="evidence" value="ECO:0007669"/>
    <property type="project" value="InterPro"/>
</dbReference>
<feature type="short sequence motif" description="HXTX 2" evidence="2">
    <location>
        <begin position="131"/>
        <end position="134"/>
    </location>
</feature>
<feature type="active site" description="Proton acceptor" evidence="2">
    <location>
        <position position="131"/>
    </location>
</feature>
<evidence type="ECO:0000256" key="1">
    <source>
        <dbReference type="ARBA" id="ARBA00022801"/>
    </source>
</evidence>
<dbReference type="GO" id="GO:0008664">
    <property type="term" value="F:RNA 2',3'-cyclic 3'-phosphodiesterase activity"/>
    <property type="evidence" value="ECO:0007669"/>
    <property type="project" value="UniProtKB-EC"/>
</dbReference>
<evidence type="ECO:0000313" key="5">
    <source>
        <dbReference type="Proteomes" id="UP001305702"/>
    </source>
</evidence>
<feature type="short sequence motif" description="HXTX 1" evidence="2">
    <location>
        <begin position="45"/>
        <end position="48"/>
    </location>
</feature>
<dbReference type="Pfam" id="PF02834">
    <property type="entry name" value="LigT_PEase"/>
    <property type="match status" value="2"/>
</dbReference>
<accession>A0AA96REH6</accession>
<dbReference type="InterPro" id="IPR014051">
    <property type="entry name" value="Phosphoesterase_HXTX"/>
</dbReference>
<dbReference type="InterPro" id="IPR004175">
    <property type="entry name" value="RNA_CPDase"/>
</dbReference>
<feature type="active site" description="Proton donor" evidence="2">
    <location>
        <position position="45"/>
    </location>
</feature>
<dbReference type="SUPFAM" id="SSF55144">
    <property type="entry name" value="LigT-like"/>
    <property type="match status" value="1"/>
</dbReference>
<dbReference type="InterPro" id="IPR009097">
    <property type="entry name" value="Cyclic_Pdiesterase"/>
</dbReference>
<feature type="domain" description="Phosphoesterase HXTX" evidence="3">
    <location>
        <begin position="17"/>
        <end position="95"/>
    </location>
</feature>
<feature type="domain" description="Phosphoesterase HXTX" evidence="3">
    <location>
        <begin position="104"/>
        <end position="170"/>
    </location>
</feature>
<dbReference type="EC" id="3.1.4.58" evidence="2"/>
<dbReference type="HAMAP" id="MF_01940">
    <property type="entry name" value="RNA_CPDase"/>
    <property type="match status" value="1"/>
</dbReference>
<dbReference type="EMBL" id="CP130318">
    <property type="protein sequence ID" value="WNQ10183.1"/>
    <property type="molecule type" value="Genomic_DNA"/>
</dbReference>
<name>A0AA96REH6_9BACL</name>
<proteinExistence type="inferred from homology"/>
<keyword evidence="1 2" id="KW-0378">Hydrolase</keyword>
<dbReference type="PANTHER" id="PTHR35561:SF1">
    <property type="entry name" value="RNA 2',3'-CYCLIC PHOSPHODIESTERASE"/>
    <property type="match status" value="1"/>
</dbReference>
<comment type="catalytic activity">
    <reaction evidence="2">
        <text>a 3'-end 2',3'-cyclophospho-ribonucleotide-RNA + H2O = a 3'-end 2'-phospho-ribonucleotide-RNA + H(+)</text>
        <dbReference type="Rhea" id="RHEA:11828"/>
        <dbReference type="Rhea" id="RHEA-COMP:10464"/>
        <dbReference type="Rhea" id="RHEA-COMP:17353"/>
        <dbReference type="ChEBI" id="CHEBI:15377"/>
        <dbReference type="ChEBI" id="CHEBI:15378"/>
        <dbReference type="ChEBI" id="CHEBI:83064"/>
        <dbReference type="ChEBI" id="CHEBI:173113"/>
        <dbReference type="EC" id="3.1.4.58"/>
    </reaction>
</comment>
<protein>
    <recommendedName>
        <fullName evidence="2">RNA 2',3'-cyclic phosphodiesterase</fullName>
        <shortName evidence="2">RNA 2',3'-CPDase</shortName>
        <ecNumber evidence="2">3.1.4.58</ecNumber>
    </recommendedName>
</protein>
<dbReference type="Proteomes" id="UP001305702">
    <property type="component" value="Chromosome"/>
</dbReference>
<dbReference type="PANTHER" id="PTHR35561">
    <property type="entry name" value="RNA 2',3'-CYCLIC PHOSPHODIESTERASE"/>
    <property type="match status" value="1"/>
</dbReference>
<evidence type="ECO:0000256" key="2">
    <source>
        <dbReference type="HAMAP-Rule" id="MF_01940"/>
    </source>
</evidence>
<dbReference type="KEGG" id="paun:MJA45_21545"/>
<evidence type="ECO:0000259" key="3">
    <source>
        <dbReference type="Pfam" id="PF02834"/>
    </source>
</evidence>
<comment type="similarity">
    <text evidence="2">Belongs to the 2H phosphoesterase superfamily. ThpR family.</text>
</comment>
<dbReference type="Gene3D" id="3.90.1140.10">
    <property type="entry name" value="Cyclic phosphodiesterase"/>
    <property type="match status" value="1"/>
</dbReference>